<dbReference type="VEuPathDB" id="FungiDB:MYCFIDRAFT_32001"/>
<dbReference type="PANTHER" id="PTHR43779">
    <property type="entry name" value="DIOXYGENASE RV0097-RELATED"/>
    <property type="match status" value="1"/>
</dbReference>
<dbReference type="SUPFAM" id="SSF51197">
    <property type="entry name" value="Clavaminate synthase-like"/>
    <property type="match status" value="1"/>
</dbReference>
<dbReference type="Proteomes" id="UP000016932">
    <property type="component" value="Unassembled WGS sequence"/>
</dbReference>
<dbReference type="Gene3D" id="3.60.130.10">
    <property type="entry name" value="Clavaminate synthase-like"/>
    <property type="match status" value="1"/>
</dbReference>
<keyword evidence="5" id="KW-1185">Reference proteome</keyword>
<dbReference type="PANTHER" id="PTHR43779:SF2">
    <property type="entry name" value="ALPHA-KETOGLUTARATE-DEPENDENT XANTHINE DIOXYGENASE XAN1"/>
    <property type="match status" value="1"/>
</dbReference>
<dbReference type="InterPro" id="IPR051178">
    <property type="entry name" value="TfdA_dioxygenase"/>
</dbReference>
<evidence type="ECO:0000313" key="4">
    <source>
        <dbReference type="EMBL" id="EME80012.1"/>
    </source>
</evidence>
<comment type="cofactor">
    <cofactor evidence="1">
        <name>Fe(2+)</name>
        <dbReference type="ChEBI" id="CHEBI:29033"/>
    </cofactor>
</comment>
<dbReference type="InterPro" id="IPR042098">
    <property type="entry name" value="TauD-like_sf"/>
</dbReference>
<name>M3ARE6_PSEFD</name>
<dbReference type="KEGG" id="pfj:MYCFIDRAFT_32001"/>
<dbReference type="HOGENOM" id="CLU_2644798_0_0_1"/>
<feature type="non-terminal residue" evidence="4">
    <location>
        <position position="1"/>
    </location>
</feature>
<evidence type="ECO:0000256" key="1">
    <source>
        <dbReference type="ARBA" id="ARBA00001954"/>
    </source>
</evidence>
<dbReference type="GO" id="GO:0016491">
    <property type="term" value="F:oxidoreductase activity"/>
    <property type="evidence" value="ECO:0007669"/>
    <property type="project" value="UniProtKB-KW"/>
</dbReference>
<keyword evidence="3" id="KW-0408">Iron</keyword>
<sequence>FGAIITGLDLNNISDADVKHLRDAIWTHKVVVVKGQHDLDPKKHWELVARFDPEAEQVHSHGDIKTFQNKGGMLSKR</sequence>
<organism evidence="4 5">
    <name type="scientific">Pseudocercospora fijiensis (strain CIRAD86)</name>
    <name type="common">Black leaf streak disease fungus</name>
    <name type="synonym">Mycosphaerella fijiensis</name>
    <dbReference type="NCBI Taxonomy" id="383855"/>
    <lineage>
        <taxon>Eukaryota</taxon>
        <taxon>Fungi</taxon>
        <taxon>Dikarya</taxon>
        <taxon>Ascomycota</taxon>
        <taxon>Pezizomycotina</taxon>
        <taxon>Dothideomycetes</taxon>
        <taxon>Dothideomycetidae</taxon>
        <taxon>Mycosphaerellales</taxon>
        <taxon>Mycosphaerellaceae</taxon>
        <taxon>Pseudocercospora</taxon>
    </lineage>
</organism>
<proteinExistence type="predicted"/>
<accession>M3ARE6</accession>
<dbReference type="EMBL" id="KB446561">
    <property type="protein sequence ID" value="EME80012.1"/>
    <property type="molecule type" value="Genomic_DNA"/>
</dbReference>
<reference evidence="4 5" key="1">
    <citation type="journal article" date="2012" name="PLoS Pathog.">
        <title>Diverse lifestyles and strategies of plant pathogenesis encoded in the genomes of eighteen Dothideomycetes fungi.</title>
        <authorList>
            <person name="Ohm R.A."/>
            <person name="Feau N."/>
            <person name="Henrissat B."/>
            <person name="Schoch C.L."/>
            <person name="Horwitz B.A."/>
            <person name="Barry K.W."/>
            <person name="Condon B.J."/>
            <person name="Copeland A.C."/>
            <person name="Dhillon B."/>
            <person name="Glaser F."/>
            <person name="Hesse C.N."/>
            <person name="Kosti I."/>
            <person name="LaButti K."/>
            <person name="Lindquist E.A."/>
            <person name="Lucas S."/>
            <person name="Salamov A.A."/>
            <person name="Bradshaw R.E."/>
            <person name="Ciuffetti L."/>
            <person name="Hamelin R.C."/>
            <person name="Kema G.H.J."/>
            <person name="Lawrence C."/>
            <person name="Scott J.A."/>
            <person name="Spatafora J.W."/>
            <person name="Turgeon B.G."/>
            <person name="de Wit P.J.G.M."/>
            <person name="Zhong S."/>
            <person name="Goodwin S.B."/>
            <person name="Grigoriev I.V."/>
        </authorList>
    </citation>
    <scope>NUCLEOTIDE SEQUENCE [LARGE SCALE GENOMIC DNA]</scope>
    <source>
        <strain evidence="4 5">CIRAD86</strain>
    </source>
</reference>
<keyword evidence="2" id="KW-0560">Oxidoreductase</keyword>
<dbReference type="GeneID" id="19338833"/>
<dbReference type="AlphaFoldDB" id="M3ARE6"/>
<dbReference type="OrthoDB" id="93019at2759"/>
<evidence type="ECO:0000256" key="2">
    <source>
        <dbReference type="ARBA" id="ARBA00023002"/>
    </source>
</evidence>
<dbReference type="RefSeq" id="XP_007928808.1">
    <property type="nucleotide sequence ID" value="XM_007930617.1"/>
</dbReference>
<gene>
    <name evidence="4" type="ORF">MYCFIDRAFT_32001</name>
</gene>
<protein>
    <submittedName>
        <fullName evidence="4">Uncharacterized protein</fullName>
    </submittedName>
</protein>
<evidence type="ECO:0000313" key="5">
    <source>
        <dbReference type="Proteomes" id="UP000016932"/>
    </source>
</evidence>
<evidence type="ECO:0000256" key="3">
    <source>
        <dbReference type="ARBA" id="ARBA00023004"/>
    </source>
</evidence>